<reference evidence="2" key="1">
    <citation type="journal article" date="2019" name="Int. J. Syst. Evol. Microbiol.">
        <title>The Global Catalogue of Microorganisms (GCM) 10K type strain sequencing project: providing services to taxonomists for standard genome sequencing and annotation.</title>
        <authorList>
            <consortium name="The Broad Institute Genomics Platform"/>
            <consortium name="The Broad Institute Genome Sequencing Center for Infectious Disease"/>
            <person name="Wu L."/>
            <person name="Ma J."/>
        </authorList>
    </citation>
    <scope>NUCLEOTIDE SEQUENCE [LARGE SCALE GENOMIC DNA]</scope>
    <source>
        <strain evidence="2">JCM 18720</strain>
    </source>
</reference>
<accession>A0ABP9RVX1</accession>
<dbReference type="Proteomes" id="UP001501600">
    <property type="component" value="Unassembled WGS sequence"/>
</dbReference>
<dbReference type="EMBL" id="BAABLF010000005">
    <property type="protein sequence ID" value="GAA5188067.1"/>
    <property type="molecule type" value="Genomic_DNA"/>
</dbReference>
<evidence type="ECO:0000313" key="2">
    <source>
        <dbReference type="Proteomes" id="UP001501600"/>
    </source>
</evidence>
<sequence length="90" mass="10383">MDWNKMVDSLTPEMAARLQQGVELGKWEDGTPLTEQQRESAMQALILWQARFGQQTQHLTVGADGRINHLSKQELKRQFQEQHLATLKPQ</sequence>
<gene>
    <name evidence="1" type="ORF">GCM10025772_07130</name>
</gene>
<organism evidence="1 2">
    <name type="scientific">Ferrimonas gelatinilytica</name>
    <dbReference type="NCBI Taxonomy" id="1255257"/>
    <lineage>
        <taxon>Bacteria</taxon>
        <taxon>Pseudomonadati</taxon>
        <taxon>Pseudomonadota</taxon>
        <taxon>Gammaproteobacteria</taxon>
        <taxon>Alteromonadales</taxon>
        <taxon>Ferrimonadaceae</taxon>
        <taxon>Ferrimonas</taxon>
    </lineage>
</organism>
<dbReference type="InterPro" id="IPR009749">
    <property type="entry name" value="DUF1315"/>
</dbReference>
<comment type="caution">
    <text evidence="1">The sequence shown here is derived from an EMBL/GenBank/DDBJ whole genome shotgun (WGS) entry which is preliminary data.</text>
</comment>
<evidence type="ECO:0000313" key="1">
    <source>
        <dbReference type="EMBL" id="GAA5188067.1"/>
    </source>
</evidence>
<name>A0ABP9RVX1_9GAMM</name>
<protein>
    <submittedName>
        <fullName evidence="1">DUF1315 family protein</fullName>
    </submittedName>
</protein>
<proteinExistence type="predicted"/>
<dbReference type="Pfam" id="PF07023">
    <property type="entry name" value="DUF1315"/>
    <property type="match status" value="1"/>
</dbReference>
<dbReference type="RefSeq" id="WP_345315667.1">
    <property type="nucleotide sequence ID" value="NZ_BAABLF010000005.1"/>
</dbReference>
<keyword evidence="2" id="KW-1185">Reference proteome</keyword>